<feature type="compositionally biased region" description="Low complexity" evidence="1">
    <location>
        <begin position="69"/>
        <end position="89"/>
    </location>
</feature>
<proteinExistence type="predicted"/>
<dbReference type="AlphaFoldDB" id="A0A7S1YXY2"/>
<protein>
    <submittedName>
        <fullName evidence="2">Uncharacterized protein</fullName>
    </submittedName>
</protein>
<organism evidence="2">
    <name type="scientific">Ditylum brightwellii</name>
    <dbReference type="NCBI Taxonomy" id="49249"/>
    <lineage>
        <taxon>Eukaryota</taxon>
        <taxon>Sar</taxon>
        <taxon>Stramenopiles</taxon>
        <taxon>Ochrophyta</taxon>
        <taxon>Bacillariophyta</taxon>
        <taxon>Mediophyceae</taxon>
        <taxon>Lithodesmiophycidae</taxon>
        <taxon>Lithodesmiales</taxon>
        <taxon>Lithodesmiaceae</taxon>
        <taxon>Ditylum</taxon>
    </lineage>
</organism>
<feature type="compositionally biased region" description="Low complexity" evidence="1">
    <location>
        <begin position="105"/>
        <end position="115"/>
    </location>
</feature>
<evidence type="ECO:0000313" key="2">
    <source>
        <dbReference type="EMBL" id="CAD9322667.1"/>
    </source>
</evidence>
<reference evidence="2" key="1">
    <citation type="submission" date="2021-01" db="EMBL/GenBank/DDBJ databases">
        <authorList>
            <person name="Corre E."/>
            <person name="Pelletier E."/>
            <person name="Niang G."/>
            <person name="Scheremetjew M."/>
            <person name="Finn R."/>
            <person name="Kale V."/>
            <person name="Holt S."/>
            <person name="Cochrane G."/>
            <person name="Meng A."/>
            <person name="Brown T."/>
            <person name="Cohen L."/>
        </authorList>
    </citation>
    <scope>NUCLEOTIDE SEQUENCE</scope>
    <source>
        <strain evidence="2">Pop2</strain>
    </source>
</reference>
<gene>
    <name evidence="2" type="ORF">DBRI1063_LOCUS7148</name>
</gene>
<name>A0A7S1YXY2_9STRA</name>
<sequence>MASIIEEQPPDDTDALPSPPAADIIKRANERIARVKQQRAADRLLAREPSKNITAFNEEEAEQQPSNIQQATPSNNAASSTAAPPIIIQPDTPSPHHPDEEDSLYTTTYNNSTSTKSRRQWCCTRDSDAAYLALAFID</sequence>
<feature type="compositionally biased region" description="Basic and acidic residues" evidence="1">
    <location>
        <begin position="37"/>
        <end position="50"/>
    </location>
</feature>
<accession>A0A7S1YXY2</accession>
<feature type="region of interest" description="Disordered" evidence="1">
    <location>
        <begin position="37"/>
        <end position="120"/>
    </location>
</feature>
<feature type="region of interest" description="Disordered" evidence="1">
    <location>
        <begin position="1"/>
        <end position="22"/>
    </location>
</feature>
<evidence type="ECO:0000256" key="1">
    <source>
        <dbReference type="SAM" id="MobiDB-lite"/>
    </source>
</evidence>
<dbReference type="EMBL" id="HBGN01011204">
    <property type="protein sequence ID" value="CAD9322667.1"/>
    <property type="molecule type" value="Transcribed_RNA"/>
</dbReference>